<evidence type="ECO:0000313" key="6">
    <source>
        <dbReference type="Proteomes" id="UP001462502"/>
    </source>
</evidence>
<feature type="transmembrane region" description="Helical" evidence="3">
    <location>
        <begin position="111"/>
        <end position="131"/>
    </location>
</feature>
<evidence type="ECO:0000313" key="5">
    <source>
        <dbReference type="EMBL" id="MEO9386269.1"/>
    </source>
</evidence>
<dbReference type="Proteomes" id="UP001462502">
    <property type="component" value="Unassembled WGS sequence"/>
</dbReference>
<dbReference type="GO" id="GO:0052621">
    <property type="term" value="F:diguanylate cyclase activity"/>
    <property type="evidence" value="ECO:0007669"/>
    <property type="project" value="UniProtKB-EC"/>
</dbReference>
<dbReference type="Pfam" id="PF00990">
    <property type="entry name" value="GGDEF"/>
    <property type="match status" value="1"/>
</dbReference>
<evidence type="ECO:0000256" key="3">
    <source>
        <dbReference type="SAM" id="Phobius"/>
    </source>
</evidence>
<keyword evidence="5" id="KW-0808">Transferase</keyword>
<dbReference type="CDD" id="cd01949">
    <property type="entry name" value="GGDEF"/>
    <property type="match status" value="1"/>
</dbReference>
<feature type="transmembrane region" description="Helical" evidence="3">
    <location>
        <begin position="138"/>
        <end position="156"/>
    </location>
</feature>
<comment type="catalytic activity">
    <reaction evidence="2">
        <text>2 GTP = 3',3'-c-di-GMP + 2 diphosphate</text>
        <dbReference type="Rhea" id="RHEA:24898"/>
        <dbReference type="ChEBI" id="CHEBI:33019"/>
        <dbReference type="ChEBI" id="CHEBI:37565"/>
        <dbReference type="ChEBI" id="CHEBI:58805"/>
        <dbReference type="EC" id="2.7.7.65"/>
    </reaction>
</comment>
<keyword evidence="3" id="KW-1133">Transmembrane helix</keyword>
<reference evidence="5 6" key="1">
    <citation type="submission" date="2024-05" db="EMBL/GenBank/DDBJ databases">
        <authorList>
            <person name="De Oliveira J.P."/>
            <person name="Noriler S.A."/>
            <person name="De Oliveira A.G."/>
            <person name="Sipoli D.S."/>
        </authorList>
    </citation>
    <scope>NUCLEOTIDE SEQUENCE [LARGE SCALE GENOMIC DNA]</scope>
    <source>
        <strain evidence="5 6">LABIM192</strain>
    </source>
</reference>
<dbReference type="InterPro" id="IPR000160">
    <property type="entry name" value="GGDEF_dom"/>
</dbReference>
<feature type="transmembrane region" description="Helical" evidence="3">
    <location>
        <begin position="162"/>
        <end position="184"/>
    </location>
</feature>
<gene>
    <name evidence="5" type="ORF">ABI908_19405</name>
</gene>
<evidence type="ECO:0000256" key="2">
    <source>
        <dbReference type="ARBA" id="ARBA00034247"/>
    </source>
</evidence>
<evidence type="ECO:0000259" key="4">
    <source>
        <dbReference type="PROSITE" id="PS50887"/>
    </source>
</evidence>
<keyword evidence="3" id="KW-0812">Transmembrane</keyword>
<keyword evidence="3" id="KW-0472">Membrane</keyword>
<evidence type="ECO:0000256" key="1">
    <source>
        <dbReference type="ARBA" id="ARBA00012528"/>
    </source>
</evidence>
<keyword evidence="6" id="KW-1185">Reference proteome</keyword>
<protein>
    <recommendedName>
        <fullName evidence="1">diguanylate cyclase</fullName>
        <ecNumber evidence="1">2.7.7.65</ecNumber>
    </recommendedName>
</protein>
<dbReference type="InterPro" id="IPR043128">
    <property type="entry name" value="Rev_trsase/Diguanyl_cyclase"/>
</dbReference>
<dbReference type="InterPro" id="IPR029787">
    <property type="entry name" value="Nucleotide_cyclase"/>
</dbReference>
<dbReference type="InterPro" id="IPR050469">
    <property type="entry name" value="Diguanylate_Cyclase"/>
</dbReference>
<dbReference type="PROSITE" id="PS50887">
    <property type="entry name" value="GGDEF"/>
    <property type="match status" value="1"/>
</dbReference>
<dbReference type="RefSeq" id="WP_145963964.1">
    <property type="nucleotide sequence ID" value="NZ_CP029495.1"/>
</dbReference>
<dbReference type="Gene3D" id="3.30.70.270">
    <property type="match status" value="1"/>
</dbReference>
<dbReference type="PANTHER" id="PTHR45138:SF9">
    <property type="entry name" value="DIGUANYLATE CYCLASE DGCM-RELATED"/>
    <property type="match status" value="1"/>
</dbReference>
<proteinExistence type="predicted"/>
<sequence>MQASRQRMIERVSRLQAMRASSECLPYAFPGVLVLLALQWGHAPTTGVLRWGMLIYPLLALEYLVAVFACHCRDDDDPQVDFLYRCFSLSLFATGLGWGGSAWLLMRDDGVTYALVVVLWMLAISAVQGALLAGRRGLFYLFEGLLWAALLSRLFLSREPLLHWIGLSALIFIAVLLQFTSRLHRFLMESIRRRVDNQLLSQRLGEEQAVLDDCSVRLEAQNAELDATLLRIRELAVRDPLTGVLNMRAVMPELERLQRRAEDEGSPFALAIIDLDHFKRINDDCGHPAGDEVLQRLCRLVESRLGHGEVFGRYGGEEFLLVAPDCNGGVHFQRMNALRADVADHGWSDLVGELSVTISCGVSSWRPGSDLNGMLQRADRALYVAKAQGRNRVCPEREAT</sequence>
<dbReference type="PANTHER" id="PTHR45138">
    <property type="entry name" value="REGULATORY COMPONENTS OF SENSORY TRANSDUCTION SYSTEM"/>
    <property type="match status" value="1"/>
</dbReference>
<feature type="domain" description="GGDEF" evidence="4">
    <location>
        <begin position="266"/>
        <end position="398"/>
    </location>
</feature>
<comment type="caution">
    <text evidence="5">The sequence shown here is derived from an EMBL/GenBank/DDBJ whole genome shotgun (WGS) entry which is preliminary data.</text>
</comment>
<name>A0ABV0IYB1_9NEIS</name>
<accession>A0ABV0IYB1</accession>
<feature type="transmembrane region" description="Helical" evidence="3">
    <location>
        <begin position="82"/>
        <end position="105"/>
    </location>
</feature>
<dbReference type="SMART" id="SM00267">
    <property type="entry name" value="GGDEF"/>
    <property type="match status" value="1"/>
</dbReference>
<dbReference type="SUPFAM" id="SSF55073">
    <property type="entry name" value="Nucleotide cyclase"/>
    <property type="match status" value="1"/>
</dbReference>
<feature type="transmembrane region" description="Helical" evidence="3">
    <location>
        <begin position="48"/>
        <end position="70"/>
    </location>
</feature>
<organism evidence="5 6">
    <name type="scientific">Chromobacterium phragmitis</name>
    <dbReference type="NCBI Taxonomy" id="2202141"/>
    <lineage>
        <taxon>Bacteria</taxon>
        <taxon>Pseudomonadati</taxon>
        <taxon>Pseudomonadota</taxon>
        <taxon>Betaproteobacteria</taxon>
        <taxon>Neisseriales</taxon>
        <taxon>Chromobacteriaceae</taxon>
        <taxon>Chromobacterium</taxon>
    </lineage>
</organism>
<feature type="transmembrane region" description="Helical" evidence="3">
    <location>
        <begin position="24"/>
        <end position="42"/>
    </location>
</feature>
<dbReference type="NCBIfam" id="TIGR00254">
    <property type="entry name" value="GGDEF"/>
    <property type="match status" value="1"/>
</dbReference>
<keyword evidence="5" id="KW-0548">Nucleotidyltransferase</keyword>
<dbReference type="EC" id="2.7.7.65" evidence="1"/>
<dbReference type="EMBL" id="JBDXMI010000001">
    <property type="protein sequence ID" value="MEO9386269.1"/>
    <property type="molecule type" value="Genomic_DNA"/>
</dbReference>